<protein>
    <submittedName>
        <fullName evidence="4">Serine hydrolase</fullName>
    </submittedName>
</protein>
<feature type="compositionally biased region" description="Low complexity" evidence="1">
    <location>
        <begin position="32"/>
        <end position="46"/>
    </location>
</feature>
<dbReference type="InterPro" id="IPR000871">
    <property type="entry name" value="Beta-lactam_class-A"/>
</dbReference>
<dbReference type="EMBL" id="JBHSDK010000005">
    <property type="protein sequence ID" value="MFC4334499.1"/>
    <property type="molecule type" value="Genomic_DNA"/>
</dbReference>
<evidence type="ECO:0000256" key="1">
    <source>
        <dbReference type="SAM" id="MobiDB-lite"/>
    </source>
</evidence>
<feature type="domain" description="Beta-lactamase class A catalytic" evidence="3">
    <location>
        <begin position="115"/>
        <end position="250"/>
    </location>
</feature>
<dbReference type="Gene3D" id="3.40.710.10">
    <property type="entry name" value="DD-peptidase/beta-lactamase superfamily"/>
    <property type="match status" value="1"/>
</dbReference>
<reference evidence="5" key="1">
    <citation type="journal article" date="2019" name="Int. J. Syst. Evol. Microbiol.">
        <title>The Global Catalogue of Microorganisms (GCM) 10K type strain sequencing project: providing services to taxonomists for standard genome sequencing and annotation.</title>
        <authorList>
            <consortium name="The Broad Institute Genomics Platform"/>
            <consortium name="The Broad Institute Genome Sequencing Center for Infectious Disease"/>
            <person name="Wu L."/>
            <person name="Ma J."/>
        </authorList>
    </citation>
    <scope>NUCLEOTIDE SEQUENCE [LARGE SCALE GENOMIC DNA]</scope>
    <source>
        <strain evidence="5">IBRC-M 10908</strain>
    </source>
</reference>
<dbReference type="Proteomes" id="UP001595823">
    <property type="component" value="Unassembled WGS sequence"/>
</dbReference>
<feature type="signal peptide" evidence="2">
    <location>
        <begin position="1"/>
        <end position="31"/>
    </location>
</feature>
<proteinExistence type="predicted"/>
<feature type="chain" id="PRO_5046791792" evidence="2">
    <location>
        <begin position="32"/>
        <end position="282"/>
    </location>
</feature>
<keyword evidence="2" id="KW-0732">Signal</keyword>
<keyword evidence="4" id="KW-0378">Hydrolase</keyword>
<gene>
    <name evidence="4" type="ORF">ACFPET_04720</name>
</gene>
<evidence type="ECO:0000256" key="2">
    <source>
        <dbReference type="SAM" id="SignalP"/>
    </source>
</evidence>
<keyword evidence="5" id="KW-1185">Reference proteome</keyword>
<organism evidence="4 5">
    <name type="scientific">Salininema proteolyticum</name>
    <dbReference type="NCBI Taxonomy" id="1607685"/>
    <lineage>
        <taxon>Bacteria</taxon>
        <taxon>Bacillati</taxon>
        <taxon>Actinomycetota</taxon>
        <taxon>Actinomycetes</taxon>
        <taxon>Glycomycetales</taxon>
        <taxon>Glycomycetaceae</taxon>
        <taxon>Salininema</taxon>
    </lineage>
</organism>
<dbReference type="PANTHER" id="PTHR35333">
    <property type="entry name" value="BETA-LACTAMASE"/>
    <property type="match status" value="1"/>
</dbReference>
<dbReference type="Pfam" id="PF13354">
    <property type="entry name" value="Beta-lactamase2"/>
    <property type="match status" value="1"/>
</dbReference>
<accession>A0ABV8TUP0</accession>
<comment type="caution">
    <text evidence="4">The sequence shown here is derived from an EMBL/GenBank/DDBJ whole genome shotgun (WGS) entry which is preliminary data.</text>
</comment>
<dbReference type="InterPro" id="IPR045155">
    <property type="entry name" value="Beta-lactam_cat"/>
</dbReference>
<evidence type="ECO:0000313" key="5">
    <source>
        <dbReference type="Proteomes" id="UP001595823"/>
    </source>
</evidence>
<evidence type="ECO:0000313" key="4">
    <source>
        <dbReference type="EMBL" id="MFC4334499.1"/>
    </source>
</evidence>
<evidence type="ECO:0000259" key="3">
    <source>
        <dbReference type="Pfam" id="PF13354"/>
    </source>
</evidence>
<dbReference type="InterPro" id="IPR012338">
    <property type="entry name" value="Beta-lactam/transpept-like"/>
</dbReference>
<dbReference type="PANTHER" id="PTHR35333:SF4">
    <property type="entry name" value="SLR0121 PROTEIN"/>
    <property type="match status" value="1"/>
</dbReference>
<dbReference type="SUPFAM" id="SSF56601">
    <property type="entry name" value="beta-lactamase/transpeptidase-like"/>
    <property type="match status" value="1"/>
</dbReference>
<sequence>MSTPGMSARQGVPLFLTALLCTALLASSGAARTPAESGGEAGSAEPAADEAHEGPSLREFLAESEATWGITVYDASAGRTVYSHRADEAFRMHSLAKIPMALTALGDGAAAEDMAELIARSDDEAANALWGRYGGPGIIGDWADRIGMESTAGPQDPSWWGHSPTTADDVRRMLEHLLREAEPELADPVLTGMAATTDHGADGYYQHFGIPDGLADRDWAVKQGWSCCDLDRRWLNTAGIVEGEWIVVVLAHWPDRVTDVEAQEEISDVASRLDGFLVRETG</sequence>
<dbReference type="RefSeq" id="WP_380762613.1">
    <property type="nucleotide sequence ID" value="NZ_JBHUNX010000001.1"/>
</dbReference>
<feature type="region of interest" description="Disordered" evidence="1">
    <location>
        <begin position="32"/>
        <end position="55"/>
    </location>
</feature>
<name>A0ABV8TUP0_9ACTN</name>
<dbReference type="GO" id="GO:0016787">
    <property type="term" value="F:hydrolase activity"/>
    <property type="evidence" value="ECO:0007669"/>
    <property type="project" value="UniProtKB-KW"/>
</dbReference>